<feature type="compositionally biased region" description="Acidic residues" evidence="4">
    <location>
        <begin position="29"/>
        <end position="38"/>
    </location>
</feature>
<dbReference type="eggNOG" id="KOG0779">
    <property type="taxonomic scope" value="Eukaryota"/>
</dbReference>
<dbReference type="OMA" id="PINDNCH"/>
<dbReference type="InterPro" id="IPR038765">
    <property type="entry name" value="Papain-like_cys_pep_sf"/>
</dbReference>
<evidence type="ECO:0000256" key="2">
    <source>
        <dbReference type="ARBA" id="ARBA00022670"/>
    </source>
</evidence>
<accession>T0RFI4</accession>
<dbReference type="Proteomes" id="UP000030762">
    <property type="component" value="Unassembled WGS sequence"/>
</dbReference>
<dbReference type="PANTHER" id="PTHR47764:SF2">
    <property type="entry name" value="UBIQUITIN-LIKE PROTEASE FAMILY PROFILE DOMAIN-CONTAINING PROTEIN"/>
    <property type="match status" value="1"/>
</dbReference>
<organism evidence="6 7">
    <name type="scientific">Saprolegnia diclina (strain VS20)</name>
    <dbReference type="NCBI Taxonomy" id="1156394"/>
    <lineage>
        <taxon>Eukaryota</taxon>
        <taxon>Sar</taxon>
        <taxon>Stramenopiles</taxon>
        <taxon>Oomycota</taxon>
        <taxon>Saprolegniomycetes</taxon>
        <taxon>Saprolegniales</taxon>
        <taxon>Saprolegniaceae</taxon>
        <taxon>Saprolegnia</taxon>
    </lineage>
</organism>
<feature type="region of interest" description="Disordered" evidence="4">
    <location>
        <begin position="199"/>
        <end position="225"/>
    </location>
</feature>
<dbReference type="VEuPathDB" id="FungiDB:SDRG_11235"/>
<dbReference type="STRING" id="1156394.T0RFI4"/>
<dbReference type="GO" id="GO:0006508">
    <property type="term" value="P:proteolysis"/>
    <property type="evidence" value="ECO:0007669"/>
    <property type="project" value="UniProtKB-KW"/>
</dbReference>
<name>T0RFI4_SAPDV</name>
<dbReference type="PROSITE" id="PS50600">
    <property type="entry name" value="ULP_PROTEASE"/>
    <property type="match status" value="1"/>
</dbReference>
<evidence type="ECO:0000256" key="3">
    <source>
        <dbReference type="ARBA" id="ARBA00022801"/>
    </source>
</evidence>
<reference evidence="6 7" key="1">
    <citation type="submission" date="2012-04" db="EMBL/GenBank/DDBJ databases">
        <title>The Genome Sequence of Saprolegnia declina VS20.</title>
        <authorList>
            <consortium name="The Broad Institute Genome Sequencing Platform"/>
            <person name="Russ C."/>
            <person name="Nusbaum C."/>
            <person name="Tyler B."/>
            <person name="van West P."/>
            <person name="Dieguez-Uribeondo J."/>
            <person name="de Bruijn I."/>
            <person name="Tripathy S."/>
            <person name="Jiang R."/>
            <person name="Young S.K."/>
            <person name="Zeng Q."/>
            <person name="Gargeya S."/>
            <person name="Fitzgerald M."/>
            <person name="Haas B."/>
            <person name="Abouelleil A."/>
            <person name="Alvarado L."/>
            <person name="Arachchi H.M."/>
            <person name="Berlin A."/>
            <person name="Chapman S.B."/>
            <person name="Goldberg J."/>
            <person name="Griggs A."/>
            <person name="Gujja S."/>
            <person name="Hansen M."/>
            <person name="Howarth C."/>
            <person name="Imamovic A."/>
            <person name="Larimer J."/>
            <person name="McCowen C."/>
            <person name="Montmayeur A."/>
            <person name="Murphy C."/>
            <person name="Neiman D."/>
            <person name="Pearson M."/>
            <person name="Priest M."/>
            <person name="Roberts A."/>
            <person name="Saif S."/>
            <person name="Shea T."/>
            <person name="Sisk P."/>
            <person name="Sykes S."/>
            <person name="Wortman J."/>
            <person name="Nusbaum C."/>
            <person name="Birren B."/>
        </authorList>
    </citation>
    <scope>NUCLEOTIDE SEQUENCE [LARGE SCALE GENOMIC DNA]</scope>
    <source>
        <strain evidence="6 7">VS20</strain>
    </source>
</reference>
<evidence type="ECO:0000256" key="1">
    <source>
        <dbReference type="ARBA" id="ARBA00005234"/>
    </source>
</evidence>
<dbReference type="Gene3D" id="1.10.418.20">
    <property type="match status" value="1"/>
</dbReference>
<comment type="similarity">
    <text evidence="1">Belongs to the peptidase C48 family.</text>
</comment>
<dbReference type="EMBL" id="JH767171">
    <property type="protein sequence ID" value="EQC31048.1"/>
    <property type="molecule type" value="Genomic_DNA"/>
</dbReference>
<dbReference type="InParanoid" id="T0RFI4"/>
<evidence type="ECO:0000256" key="4">
    <source>
        <dbReference type="SAM" id="MobiDB-lite"/>
    </source>
</evidence>
<dbReference type="SUPFAM" id="SSF54001">
    <property type="entry name" value="Cysteine proteinases"/>
    <property type="match status" value="1"/>
</dbReference>
<gene>
    <name evidence="6" type="ORF">SDRG_11235</name>
</gene>
<dbReference type="Pfam" id="PF02902">
    <property type="entry name" value="Peptidase_C48"/>
    <property type="match status" value="1"/>
</dbReference>
<dbReference type="RefSeq" id="XP_008615487.1">
    <property type="nucleotide sequence ID" value="XM_008617265.1"/>
</dbReference>
<protein>
    <recommendedName>
        <fullName evidence="5">Ubiquitin-like protease family profile domain-containing protein</fullName>
    </recommendedName>
</protein>
<dbReference type="GeneID" id="19951962"/>
<evidence type="ECO:0000313" key="6">
    <source>
        <dbReference type="EMBL" id="EQC31048.1"/>
    </source>
</evidence>
<sequence>MNRPSRKQVKAAAAGAFADLAATVRTSDETSDVGEGSDFELPSVLERRAPPSRPTRFRTPRAVKPDVDETRCDDVAICGRAWGECTIVLHEDRHELGVQAVVRSQSRLAMPKTPADLKTEYVPFGDMRAIRVLDAKLLVVLDLPATSRLCIGNDDNHIVLRFADELGYLLVRGSLERHLGRQPHPIAAEDVPSYLSHLTRKGPATRNGKRKSLFDPAPTERSTRSAATLDFMHEGTLTTFARNETIEIHEPELPAARGVGSRTRSELKKRDEGKSQEAKDRVVVCYPLQSHSKSRIVLTEGDIDRLQPGEFLNDNLIDFFFKFCHAQLNKPAKATTHFFSTHFYSEVAKAEDGTFAKVNRWTRATPIFEKRFLFVPINDNCHWSLAVICHPSGLIKTKPQPVVLDVDDDDDDDAIVAESQDPETAPASVDPVSSQPSNVPCILYFDSLQCHNKTKITANLRRFLESEYASRFPNDLNTVFDASDAVFVEPEVPRQSNSCDCGVYLLLYALQVLQQFPDGIFLRHVAAACDPQLTPTMFDTDVVTEHRDYMHQVLLSLSTFQHRRVHDSSAQLAREGLQLFTDPKTTTKEEYVV</sequence>
<proteinExistence type="inferred from homology"/>
<keyword evidence="2" id="KW-0645">Protease</keyword>
<dbReference type="GO" id="GO:0008234">
    <property type="term" value="F:cysteine-type peptidase activity"/>
    <property type="evidence" value="ECO:0007669"/>
    <property type="project" value="InterPro"/>
</dbReference>
<dbReference type="AlphaFoldDB" id="T0RFI4"/>
<feature type="domain" description="Ubiquitin-like protease family profile" evidence="5">
    <location>
        <begin position="296"/>
        <end position="512"/>
    </location>
</feature>
<evidence type="ECO:0000313" key="7">
    <source>
        <dbReference type="Proteomes" id="UP000030762"/>
    </source>
</evidence>
<keyword evidence="3" id="KW-0378">Hydrolase</keyword>
<dbReference type="PANTHER" id="PTHR47764">
    <property type="entry name" value="UBIQUITIN-LIKE-SPECIFIC PROTEASE 2B-RELATED"/>
    <property type="match status" value="1"/>
</dbReference>
<dbReference type="Gene3D" id="3.30.310.130">
    <property type="entry name" value="Ubiquitin-related"/>
    <property type="match status" value="1"/>
</dbReference>
<keyword evidence="7" id="KW-1185">Reference proteome</keyword>
<feature type="region of interest" description="Disordered" evidence="4">
    <location>
        <begin position="23"/>
        <end position="59"/>
    </location>
</feature>
<dbReference type="OrthoDB" id="442460at2759"/>
<dbReference type="InterPro" id="IPR003653">
    <property type="entry name" value="Peptidase_C48_C"/>
</dbReference>
<evidence type="ECO:0000259" key="5">
    <source>
        <dbReference type="PROSITE" id="PS50600"/>
    </source>
</evidence>